<evidence type="ECO:0000313" key="2">
    <source>
        <dbReference type="Proteomes" id="UP000319160"/>
    </source>
</evidence>
<dbReference type="AlphaFoldDB" id="A0A553I9X4"/>
<protein>
    <submittedName>
        <fullName evidence="1">Uncharacterized protein</fullName>
    </submittedName>
</protein>
<dbReference type="STRING" id="2512241.A0A553I9X4"/>
<dbReference type="OrthoDB" id="309640at2759"/>
<dbReference type="Pfam" id="PF01042">
    <property type="entry name" value="Ribonuc_L-PSP"/>
    <property type="match status" value="1"/>
</dbReference>
<proteinExistence type="predicted"/>
<reference evidence="2" key="1">
    <citation type="submission" date="2019-06" db="EMBL/GenBank/DDBJ databases">
        <title>Draft genome sequence of the griseofulvin-producing fungus Xylaria cubensis strain G536.</title>
        <authorList>
            <person name="Mead M.E."/>
            <person name="Raja H.A."/>
            <person name="Steenwyk J.L."/>
            <person name="Knowles S.L."/>
            <person name="Oberlies N.H."/>
            <person name="Rokas A."/>
        </authorList>
    </citation>
    <scope>NUCLEOTIDE SEQUENCE [LARGE SCALE GENOMIC DNA]</scope>
    <source>
        <strain evidence="2">G536</strain>
    </source>
</reference>
<dbReference type="EMBL" id="VFLP01000008">
    <property type="protein sequence ID" value="TRX96998.1"/>
    <property type="molecule type" value="Genomic_DNA"/>
</dbReference>
<comment type="caution">
    <text evidence="1">The sequence shown here is derived from an EMBL/GenBank/DDBJ whole genome shotgun (WGS) entry which is preliminary data.</text>
</comment>
<dbReference type="Proteomes" id="UP000319160">
    <property type="component" value="Unassembled WGS sequence"/>
</dbReference>
<organism evidence="1 2">
    <name type="scientific">Xylaria flabelliformis</name>
    <dbReference type="NCBI Taxonomy" id="2512241"/>
    <lineage>
        <taxon>Eukaryota</taxon>
        <taxon>Fungi</taxon>
        <taxon>Dikarya</taxon>
        <taxon>Ascomycota</taxon>
        <taxon>Pezizomycotina</taxon>
        <taxon>Sordariomycetes</taxon>
        <taxon>Xylariomycetidae</taxon>
        <taxon>Xylariales</taxon>
        <taxon>Xylariaceae</taxon>
        <taxon>Xylaria</taxon>
    </lineage>
</organism>
<keyword evidence="2" id="KW-1185">Reference proteome</keyword>
<dbReference type="InterPro" id="IPR006175">
    <property type="entry name" value="YjgF/YER057c/UK114"/>
</dbReference>
<evidence type="ECO:0000313" key="1">
    <source>
        <dbReference type="EMBL" id="TRX96998.1"/>
    </source>
</evidence>
<dbReference type="SUPFAM" id="SSF55298">
    <property type="entry name" value="YjgF-like"/>
    <property type="match status" value="1"/>
</dbReference>
<name>A0A553I9X4_9PEZI</name>
<dbReference type="InterPro" id="IPR035959">
    <property type="entry name" value="RutC-like_sf"/>
</dbReference>
<sequence length="174" mass="19583">MKFQTTIYERVITSTPNTFHMADLKYYNYAGVGEENKKKYSYSQAVRVGDTIQSVDSGIRALAKLHLLVKFSGWDPNEGAIPSDIQAQIDQAFANVELALKTAGGKGWEQVFSVRSYHLPLNDEALEAVVRNFKTWCPDHQPLWTCVGVQRLGRDDMRVEIEVQAFDPEGAKKA</sequence>
<dbReference type="PANTHER" id="PTHR43857:SF1">
    <property type="entry name" value="YJGH FAMILY PROTEIN"/>
    <property type="match status" value="1"/>
</dbReference>
<dbReference type="Gene3D" id="3.30.1330.40">
    <property type="entry name" value="RutC-like"/>
    <property type="match status" value="1"/>
</dbReference>
<accession>A0A553I9X4</accession>
<dbReference type="PANTHER" id="PTHR43857">
    <property type="entry name" value="BLR7761 PROTEIN"/>
    <property type="match status" value="1"/>
</dbReference>
<gene>
    <name evidence="1" type="ORF">FHL15_002304</name>
</gene>
<dbReference type="CDD" id="cd06152">
    <property type="entry name" value="YjgF_YER057c_UK114_like_4"/>
    <property type="match status" value="1"/>
</dbReference>